<comment type="subcellular location">
    <subcellularLocation>
        <location evidence="22">Virion</location>
    </subcellularLocation>
    <subcellularLocation>
        <location evidence="22">Host cytoplasm</location>
    </subcellularLocation>
</comment>
<evidence type="ECO:0000256" key="14">
    <source>
        <dbReference type="ARBA" id="ARBA00023042"/>
    </source>
</evidence>
<keyword evidence="5 22" id="KW-0507">mRNA processing</keyword>
<keyword evidence="8 22" id="KW-0548">Nucleotidyltransferase</keyword>
<keyword evidence="4 22" id="KW-0489">Methyltransferase</keyword>
<keyword evidence="11 22" id="KW-0067">ATP-binding</keyword>
<comment type="catalytic activity">
    <reaction evidence="20">
        <text>a 5'-end (5'-triphosphoguanosine)-adenylyl-adenylyl-cytidylyl-adenosine in mRNA + 2 S-adenosyl-L-methionine = a 5'-end (N(7)-methyl 5'-triphosphoguanosine)-(2'-O-methyladenylyl)-adenylyl-cytidylyl-adenosine in mRNA + 2 S-adenosyl-L-homocysteine + H(+)</text>
        <dbReference type="Rhea" id="RHEA:65376"/>
        <dbReference type="Rhea" id="RHEA-COMP:16797"/>
        <dbReference type="Rhea" id="RHEA-COMP:16798"/>
        <dbReference type="ChEBI" id="CHEBI:15378"/>
        <dbReference type="ChEBI" id="CHEBI:57856"/>
        <dbReference type="ChEBI" id="CHEBI:59789"/>
        <dbReference type="ChEBI" id="CHEBI:156483"/>
        <dbReference type="ChEBI" id="CHEBI:156484"/>
        <dbReference type="EC" id="2.1.1.375"/>
    </reaction>
</comment>
<evidence type="ECO:0000256" key="19">
    <source>
        <dbReference type="ARBA" id="ARBA00047332"/>
    </source>
</evidence>
<keyword evidence="12 22" id="KW-0946">Virion</keyword>
<comment type="catalytic activity">
    <reaction evidence="21 22">
        <text>GTP + H2O = GDP + phosphate + H(+)</text>
        <dbReference type="Rhea" id="RHEA:19669"/>
        <dbReference type="ChEBI" id="CHEBI:15377"/>
        <dbReference type="ChEBI" id="CHEBI:15378"/>
        <dbReference type="ChEBI" id="CHEBI:37565"/>
        <dbReference type="ChEBI" id="CHEBI:43474"/>
        <dbReference type="ChEBI" id="CHEBI:58189"/>
    </reaction>
</comment>
<evidence type="ECO:0000256" key="15">
    <source>
        <dbReference type="ARBA" id="ARBA00023200"/>
    </source>
</evidence>
<evidence type="ECO:0000256" key="9">
    <source>
        <dbReference type="ARBA" id="ARBA00022741"/>
    </source>
</evidence>
<evidence type="ECO:0000256" key="1">
    <source>
        <dbReference type="ARBA" id="ARBA00003132"/>
    </source>
</evidence>
<evidence type="ECO:0000256" key="12">
    <source>
        <dbReference type="ARBA" id="ARBA00022844"/>
    </source>
</evidence>
<name>A0AAE9KY40_9MONO</name>
<feature type="domain" description="Mononegavirus-type SAM-dependent 2'-O-MTase" evidence="24">
    <location>
        <begin position="1764"/>
        <end position="1971"/>
    </location>
</feature>
<dbReference type="Pfam" id="PF14318">
    <property type="entry name" value="Mononeg_mRNAcap"/>
    <property type="match status" value="1"/>
</dbReference>
<organism evidence="25 26">
    <name type="scientific">memana virus</name>
    <dbReference type="NCBI Taxonomy" id="2940997"/>
    <lineage>
        <taxon>Viruses</taxon>
        <taxon>Riboviria</taxon>
        <taxon>Orthornavirae</taxon>
        <taxon>Negarnaviricota</taxon>
        <taxon>Haploviricotina</taxon>
        <taxon>Monjiviricetes</taxon>
        <taxon>Mononegavirales</taxon>
        <taxon>Paramyxoviridae</taxon>
        <taxon>Orthoparamyxovirinae</taxon>
        <taxon>Jeilongvirus</taxon>
        <taxon>Jeilongvirus gueckedouense</taxon>
    </lineage>
</organism>
<reference evidence="25" key="1">
    <citation type="journal article" date="2022" name="bioRxiv">
        <title>The characterization of multiple novel paramyxovirus species highlights the diverse nature of the subfamily Orthoparamyxovirinae.</title>
        <authorList>
            <person name="Vanmechelen B."/>
            <person name="Meurs S."/>
            <person name="Horemans M."/>
            <person name="Loosen A."/>
            <person name="Maes T.J."/>
            <person name="Laenen L."/>
            <person name="Vergote V."/>
            <person name="Koundouno F.R."/>
            <person name="Magassouba N."/>
            <person name="Konde M.K."/>
            <person name="Conde I.S."/>
            <person name="Carroll M.W."/>
            <person name="Maes P."/>
        </authorList>
    </citation>
    <scope>NUCLEOTIDE SEQUENCE</scope>
    <source>
        <strain evidence="25">GN/Meliandou/Mn/1/2018</strain>
    </source>
</reference>
<keyword evidence="9 22" id="KW-0547">Nucleotide-binding</keyword>
<evidence type="ECO:0000256" key="21">
    <source>
        <dbReference type="ARBA" id="ARBA00048548"/>
    </source>
</evidence>
<evidence type="ECO:0000256" key="22">
    <source>
        <dbReference type="PIRNR" id="PIRNR000830"/>
    </source>
</evidence>
<dbReference type="GO" id="GO:0004482">
    <property type="term" value="F:mRNA 5'-cap (guanine-N7-)-methyltransferase activity"/>
    <property type="evidence" value="ECO:0007669"/>
    <property type="project" value="InterPro"/>
</dbReference>
<evidence type="ECO:0000256" key="10">
    <source>
        <dbReference type="ARBA" id="ARBA00022801"/>
    </source>
</evidence>
<dbReference type="InterPro" id="IPR039736">
    <property type="entry name" value="L_poly_C"/>
</dbReference>
<keyword evidence="7 22" id="KW-0949">S-adenosyl-L-methionine</keyword>
<keyword evidence="15 22" id="KW-1035">Host cytoplasm</keyword>
<dbReference type="EC" id="2.1.1.-" evidence="22"/>
<comment type="function">
    <text evidence="22">RNA-directed RNA polymerase that catalyzes the transcription of viral mRNAs, their capping and polyadenylation. The template is composed of the viral RNA tightly encapsidated by the nucleoprotein (N). The viral polymerase binds to the genomic RNA at the 3' leader promoter, and transcribes subsequently all viral mRNAs with a decreasing efficiency. The first gene is the most transcribed, and the last the least transcribed. The viral phosphoprotein acts as a processivity factor. Capping is concomitant with initiation of mRNA transcription. Indeed, a GDP polyribonucleotidyl transferase (PRNTase) adds the cap structure when the nascent RNA chain length has reached few nucleotides. Ribose 2'-O methylation of viral mRNA cap precedes and facilitates subsequent guanine-N-7 methylation, both activities being carried by the viral polymerase. Polyadenylation of mRNAs occur by a stuttering mechanism at a slipery stop site present at the end viral genes. After finishing transcription of a mRNA, the polymerase can resume transcription of the downstream gene.</text>
</comment>
<evidence type="ECO:0000313" key="25">
    <source>
        <dbReference type="EMBL" id="UQM99611.1"/>
    </source>
</evidence>
<dbReference type="EMBL" id="OK623363">
    <property type="protein sequence ID" value="UQM99611.1"/>
    <property type="molecule type" value="Viral_cRNA"/>
</dbReference>
<gene>
    <name evidence="25" type="primary">L</name>
</gene>
<sequence>MSINYNLQDILYPECHLNSPIVTGKLICMVEYANLPHNQILDDDKLLYNIHDNKSKQLRTPIINSQRELYSEIIKYYPRQNKWKHIPYPYGNSELFRMIEPSITGKINHLFSYSHKCFAKIVNRVIVLKSYVERVAGTPKELLEPERTQINQNIIKLPAQMESSKWYKPFLFWFTIKTCIRRVTKISAKKTSKLSDRVKVFSTDYRFIILNRNLLIILDKATLEVHYLTYEMVLMLSDVVEGRLMIDLAMRSDPRLADLVPRGHLLWSLIDSLFINLGNNTYNVVALIEPLVLGFLQMKDESYILRGAFLKYCLGELEHEFLELGFDNPEDLSMIFDKVFEIFHVNDIHIIAEFFSFFRTFGHPTLEAKEAAGKVRMHMNKAKLVDFKIMMKGHALFCGTIINGYRDRHGGAWPPLTLPKHASLPIVNARNNDESLTDEMCIIHWRSFAGIRFKCFLPLVLDDDLTMYMKDKALASPCSEWDSLYPAEIMNFKTPTPSVSRRLVEVFLEDSEFDPVNLINYVLSGEYINDDEFNLSYSLKEKEIKRVGRLFAKMTYNMRACQVLAESLIATGVGKFFKENGIVKDEHELLKTLHKLSVSSVPKDNKQGHQADFVKNLYQRGTHHQGQNDLGKNQAEVKSGVNRSVVKGKKPFNNTPLSNVNYETISTFLTTDLQKFCLNWRQETTNLFAQRLNEIYGLPGFFDWLHKRLEKSVLYVADPFCPPDLDEHVILDDVSNEGIFIKYPMGGIEGYCQKLWTIITIPFLFLSAYEVGTKIAAVVQGDNQAIAITKRVHPNLPYKVKKNQCVQVAQAYFNRLRHNLHGIGHHLKANETIVSSHFFIYSKRIYYDGLVLSQCLKPMSRCVFWSETVVDETRSACSNISTSISKAIEQGYNRWVGYAINLLKTLEQLVISLKFTLNETMTDDVVHPIYSNPSWILAAALVPSQLGVFNYMNMSRLYVRNIGDPVTTSLADIKRLVKCNLLDESIIHKIMNQEHGSATFLDWSSDPYSINIPDVQSVTILLKNVTARHVLANSPNPMLTGLFHVDFEQEDQDLAQFLLDRPIIIPRAAHEIMDKSLTGARQEIAGMLDTTKGLIRNSLRMGGLRPRLVDKISLYDYNQFRIFNNLMSNRVFRNTISIEACSVRLAIALRKRMWFHLTHGRPIYGLEVPDILEAVEGCTITGSEECYYCSLGSDEFCWFLVPRDCDLDNVTSESNQMRVPYFGSTTEERSEIRLGNVRSASRALKAAIRIATVYTWAFGDTEKNWEEAWYLSSMRANVTLEELKAITPISTSNNIAHRLKDRSTQMKYSGTSINRVGRYVVISNDKLNFNRNGVKVDTNLVYQQIMLLGISILEDQYRFLRSTGSSNRVLHLHIVPNCCVIEMQDHPYVETDLILPTLQQINYNKLVYDDHPIIEKDKIVLDQQIYKQGSLFFPRWTLSELNDLLAQSLSLTIIDIITKEDKDHLTEFKVLSNDDDVNSLITEFMLVDPNLLSLNLGLCVAIQWSFNLYYRRPEGKYQMLELLNSKLLVTSRSYFTVLVNAFSHVKIFKRFWDAGLIEPVYGPNLLNQDYFRIVVDFIIKSYHTYIDYWLDDDNLDYLLTESQEDVIDYRYESIQSKHLCFLSCLYLRRTDMPKIVGLTAIEKGNILLSTLTDGSMKWGAHVNWHIEPLDVVVYPASNTYLRRGSIKHIRLRKALIEPGSTSYLDVDSKTMLGIQVVSPELEPTKIGGTRVIPYQLLLTADIQSVMSCVEDKRSSNSWEIHVTRRIGINSTSCYKAIEIGLEILPLIDQQGDRLFLGEGSGAMMITYYNLIGPAKCFYNSGIFNESYLGQRILDISPSEAHIVTRNSPSDNHFESNLKVLFNGRPESTWIGNIECYECIINKIKPHSLALIHSDIENTFEKDKQSSLNEYCHILSLALILGRKDSICVIKLAPQDFDWSGLFIRVASEFYEDVKVIFPQSSNPYSSEVYVMCVSPRSLMYKTPLEILHLVKRQNAPSYINLKDHIINIKVADYLKIKWENKRINGYDNSDLVNLTHNEKVLMSYGFQLNGPKLIKQISQHDVGAGRTVLLNLIQSSLHHLRVDLLENRDSDTFFSPFPLKNDTKIKLRIQEICVKVGVFILLHMKGPIYSVRNELIRGLRRKILCIDFEHFDIVEFFKRQVQKLKKEGIIESLNIYPLSTKEVKVWWKLVGYSLLYEEV</sequence>
<dbReference type="InterPro" id="IPR025786">
    <property type="entry name" value="Mononega_L_MeTrfase"/>
</dbReference>
<proteinExistence type="inferred from homology"/>
<dbReference type="GO" id="GO:0005524">
    <property type="term" value="F:ATP binding"/>
    <property type="evidence" value="ECO:0007669"/>
    <property type="project" value="UniProtKB-KW"/>
</dbReference>
<dbReference type="Proteomes" id="UP001268164">
    <property type="component" value="Segment"/>
</dbReference>
<dbReference type="InterPro" id="IPR014023">
    <property type="entry name" value="Mononeg_RNA_pol_cat"/>
</dbReference>
<comment type="catalytic activity">
    <reaction evidence="22">
        <text>RNA(n) + a ribonucleoside 5'-triphosphate = RNA(n+1) + diphosphate</text>
        <dbReference type="Rhea" id="RHEA:21248"/>
        <dbReference type="Rhea" id="RHEA-COMP:14527"/>
        <dbReference type="Rhea" id="RHEA-COMP:17342"/>
        <dbReference type="ChEBI" id="CHEBI:33019"/>
        <dbReference type="ChEBI" id="CHEBI:61557"/>
        <dbReference type="ChEBI" id="CHEBI:140395"/>
        <dbReference type="EC" id="2.7.7.48"/>
    </reaction>
</comment>
<protein>
    <recommendedName>
        <fullName evidence="22">RNA-directed RNA polymerase L</fullName>
        <shortName evidence="22">Protein L</shortName>
    </recommendedName>
    <alternativeName>
        <fullName evidence="22">Large structural protein</fullName>
    </alternativeName>
    <alternativeName>
        <fullName evidence="22">Replicase</fullName>
    </alternativeName>
    <alternativeName>
        <fullName evidence="22">Transcriptase</fullName>
    </alternativeName>
    <domain>
        <recommendedName>
            <fullName evidence="22">RNA-directed RNA polymerase</fullName>
            <ecNumber evidence="22">2.7.7.48</ecNumber>
        </recommendedName>
    </domain>
    <domain>
        <recommendedName>
            <fullName evidence="22">GTP phosphohydrolase</fullName>
            <ecNumber evidence="22">3.6.1.-</ecNumber>
        </recommendedName>
    </domain>
    <domain>
        <recommendedName>
            <fullName evidence="22">GDP polyribonucleotidyltransferase</fullName>
            <ecNumber evidence="22">2.7.7.88</ecNumber>
        </recommendedName>
        <alternativeName>
            <fullName evidence="22">PRNTase</fullName>
        </alternativeName>
    </domain>
    <domain>
        <recommendedName>
            <fullName evidence="22">mRNA (nucleoside-2'-O-)-methyltransferase</fullName>
            <shortName evidence="22">N1-2'-O-MTase</shortName>
            <ecNumber evidence="22">2.1.1.-</ecNumber>
        </recommendedName>
    </domain>
    <domain>
        <recommendedName>
            <fullName evidence="22">mRNA (guanine-N(7)-)-methyltransferase</fullName>
            <shortName evidence="22">G-N7-MTase</shortName>
        </recommendedName>
    </domain>
</protein>
<comment type="catalytic activity">
    <reaction evidence="17">
        <text>a 5'-end triphospho-adenylyl-adenylyl-cytidylyl-adenosine in mRNA + GDP + H(+) = a 5'-end (5'-triphosphoguanosine)-adenylyl-adenylyl-cytidylyl-adenosine in mRNA + diphosphate</text>
        <dbReference type="Rhea" id="RHEA:65436"/>
        <dbReference type="Rhea" id="RHEA-COMP:16797"/>
        <dbReference type="Rhea" id="RHEA-COMP:16799"/>
        <dbReference type="ChEBI" id="CHEBI:15378"/>
        <dbReference type="ChEBI" id="CHEBI:33019"/>
        <dbReference type="ChEBI" id="CHEBI:58189"/>
        <dbReference type="ChEBI" id="CHEBI:156484"/>
        <dbReference type="ChEBI" id="CHEBI:156503"/>
        <dbReference type="EC" id="2.7.7.88"/>
    </reaction>
</comment>
<dbReference type="PROSITE" id="PS50526">
    <property type="entry name" value="RDRP_SSRNA_NEG_NONSEG"/>
    <property type="match status" value="1"/>
</dbReference>
<evidence type="ECO:0000256" key="8">
    <source>
        <dbReference type="ARBA" id="ARBA00022695"/>
    </source>
</evidence>
<evidence type="ECO:0000256" key="11">
    <source>
        <dbReference type="ARBA" id="ARBA00022840"/>
    </source>
</evidence>
<keyword evidence="26" id="KW-1185">Reference proteome</keyword>
<evidence type="ECO:0000256" key="16">
    <source>
        <dbReference type="ARBA" id="ARBA00023268"/>
    </source>
</evidence>
<dbReference type="Pfam" id="PF00946">
    <property type="entry name" value="Mononeg_RNA_pol"/>
    <property type="match status" value="1"/>
</dbReference>
<dbReference type="EC" id="2.7.7.48" evidence="22"/>
<keyword evidence="10" id="KW-0378">Hydrolase</keyword>
<evidence type="ECO:0000256" key="5">
    <source>
        <dbReference type="ARBA" id="ARBA00022664"/>
    </source>
</evidence>
<dbReference type="PIRSF" id="PIRSF000830">
    <property type="entry name" value="RNA_pol_ParamyxoV"/>
    <property type="match status" value="1"/>
</dbReference>
<dbReference type="GO" id="GO:0030430">
    <property type="term" value="C:host cell cytoplasm"/>
    <property type="evidence" value="ECO:0007669"/>
    <property type="project" value="UniProtKB-SubCell"/>
</dbReference>
<feature type="domain" description="RdRp catalytic" evidence="23">
    <location>
        <begin position="665"/>
        <end position="849"/>
    </location>
</feature>
<evidence type="ECO:0000313" key="26">
    <source>
        <dbReference type="Proteomes" id="UP001268164"/>
    </source>
</evidence>
<dbReference type="EC" id="2.7.7.88" evidence="22"/>
<evidence type="ECO:0000256" key="7">
    <source>
        <dbReference type="ARBA" id="ARBA00022691"/>
    </source>
</evidence>
<evidence type="ECO:0000259" key="24">
    <source>
        <dbReference type="PROSITE" id="PS51590"/>
    </source>
</evidence>
<evidence type="ECO:0000256" key="13">
    <source>
        <dbReference type="ARBA" id="ARBA00022953"/>
    </source>
</evidence>
<keyword evidence="6 22" id="KW-0808">Transferase</keyword>
<comment type="function">
    <text evidence="1 22">RNA-directed RNA polymerase that catalyzes the replication of viral genomic RNA. The template is composed of the viral RNA tightly encapsidated by the nucleoprotein (N). The replicase mode is dependent on intracellular N protein concentration. In this mode, the polymerase replicates the whole viral genome without recognizing transcriptional signals, and the replicated genome is not caped or polyadenylated.</text>
</comment>
<keyword evidence="14 22" id="KW-0506">mRNA capping</keyword>
<dbReference type="InterPro" id="IPR026890">
    <property type="entry name" value="Mononeg_mRNAcap"/>
</dbReference>
<evidence type="ECO:0000256" key="4">
    <source>
        <dbReference type="ARBA" id="ARBA00022603"/>
    </source>
</evidence>
<dbReference type="EC" id="3.6.1.-" evidence="22"/>
<dbReference type="InterPro" id="IPR016269">
    <property type="entry name" value="RNA-dir_pol_paramyxovirus"/>
</dbReference>
<comment type="catalytic activity">
    <reaction evidence="18 22">
        <text>a 5'-end (5'-triphosphoguanosine)-(2'-O-methyladenylyl)-adenylyl-cytidylyl-adenosine in mRNA + S-adenosyl-L-methionine = a 5'-end (N(7)-methyl 5'-triphosphoguanosine)-(2'-O-methyladenylyl)-adenylyl-cytidylyl-adenosine in mRNA + S-adenosyl-L-homocysteine</text>
        <dbReference type="Rhea" id="RHEA:65440"/>
        <dbReference type="Rhea" id="RHEA-COMP:16798"/>
        <dbReference type="Rhea" id="RHEA-COMP:16801"/>
        <dbReference type="ChEBI" id="CHEBI:57856"/>
        <dbReference type="ChEBI" id="CHEBI:59789"/>
        <dbReference type="ChEBI" id="CHEBI:156482"/>
        <dbReference type="ChEBI" id="CHEBI:156483"/>
    </reaction>
</comment>
<dbReference type="GO" id="GO:0003968">
    <property type="term" value="F:RNA-directed RNA polymerase activity"/>
    <property type="evidence" value="ECO:0007669"/>
    <property type="project" value="UniProtKB-KW"/>
</dbReference>
<accession>A0AAE9KY40</accession>
<keyword evidence="3 22" id="KW-0696">RNA-directed RNA polymerase</keyword>
<evidence type="ECO:0000256" key="17">
    <source>
        <dbReference type="ARBA" id="ARBA00024494"/>
    </source>
</evidence>
<keyword evidence="16" id="KW-0511">Multifunctional enzyme</keyword>
<dbReference type="Gene3D" id="3.40.50.150">
    <property type="entry name" value="Vaccinia Virus protein VP39"/>
    <property type="match status" value="1"/>
</dbReference>
<comment type="similarity">
    <text evidence="2 22">Belongs to the paramyxovirus L protein family.</text>
</comment>
<dbReference type="InterPro" id="IPR029063">
    <property type="entry name" value="SAM-dependent_MTases_sf"/>
</dbReference>
<dbReference type="GO" id="GO:0016787">
    <property type="term" value="F:hydrolase activity"/>
    <property type="evidence" value="ECO:0007669"/>
    <property type="project" value="UniProtKB-KW"/>
</dbReference>
<dbReference type="PROSITE" id="PS51590">
    <property type="entry name" value="SAM_MT_MNV_L"/>
    <property type="match status" value="1"/>
</dbReference>
<evidence type="ECO:0000256" key="6">
    <source>
        <dbReference type="ARBA" id="ARBA00022679"/>
    </source>
</evidence>
<keyword evidence="13 22" id="KW-0693">Viral RNA replication</keyword>
<dbReference type="GO" id="GO:0044423">
    <property type="term" value="C:virion component"/>
    <property type="evidence" value="ECO:0007669"/>
    <property type="project" value="UniProtKB-KW"/>
</dbReference>
<dbReference type="NCBIfam" id="TIGR04198">
    <property type="entry name" value="paramyx_RNAcap"/>
    <property type="match status" value="1"/>
</dbReference>
<evidence type="ECO:0000259" key="23">
    <source>
        <dbReference type="PROSITE" id="PS50526"/>
    </source>
</evidence>
<evidence type="ECO:0000256" key="2">
    <source>
        <dbReference type="ARBA" id="ARBA00007934"/>
    </source>
</evidence>
<evidence type="ECO:0000256" key="18">
    <source>
        <dbReference type="ARBA" id="ARBA00024499"/>
    </source>
</evidence>
<evidence type="ECO:0000256" key="20">
    <source>
        <dbReference type="ARBA" id="ARBA00047370"/>
    </source>
</evidence>
<evidence type="ECO:0000256" key="3">
    <source>
        <dbReference type="ARBA" id="ARBA00022484"/>
    </source>
</evidence>
<comment type="catalytic activity">
    <reaction evidence="19 22">
        <text>a 5'-end (5'-triphosphoguanosine)-adenylyl-adenylyl-cytidylyl-adenosine in mRNA + S-adenosyl-L-methionine = a 5'-end (5'-triphosphoguanosine)-(2'-O-methyladenylyl)-adenylyl-cytidylyl-adenosine in mRNA + S-adenosyl-L-homocysteine + H(+)</text>
        <dbReference type="Rhea" id="RHEA:65380"/>
        <dbReference type="Rhea" id="RHEA-COMP:16797"/>
        <dbReference type="Rhea" id="RHEA-COMP:16801"/>
        <dbReference type="ChEBI" id="CHEBI:15378"/>
        <dbReference type="ChEBI" id="CHEBI:57856"/>
        <dbReference type="ChEBI" id="CHEBI:59789"/>
        <dbReference type="ChEBI" id="CHEBI:156482"/>
        <dbReference type="ChEBI" id="CHEBI:156484"/>
    </reaction>
</comment>